<dbReference type="AlphaFoldDB" id="A0A4Z2H1Y1"/>
<dbReference type="PANTHER" id="PTHR15593:SF2">
    <property type="entry name" value="PHOSPHOINOSITIDE 3-KINASE REGULATORY SUBUNIT 5"/>
    <property type="match status" value="1"/>
</dbReference>
<dbReference type="EMBL" id="SRLO01000364">
    <property type="protein sequence ID" value="TNN59093.1"/>
    <property type="molecule type" value="Genomic_DNA"/>
</dbReference>
<evidence type="ECO:0000256" key="6">
    <source>
        <dbReference type="ARBA" id="ARBA00023136"/>
    </source>
</evidence>
<protein>
    <recommendedName>
        <fullName evidence="8">Phosphoinositide 3-kinase regulatory subunit 5</fullName>
    </recommendedName>
</protein>
<evidence type="ECO:0000313" key="9">
    <source>
        <dbReference type="EMBL" id="TNN59093.1"/>
    </source>
</evidence>
<accession>A0A4Z2H1Y1</accession>
<dbReference type="GO" id="GO:0005886">
    <property type="term" value="C:plasma membrane"/>
    <property type="evidence" value="ECO:0007669"/>
    <property type="project" value="UniProtKB-SubCell"/>
</dbReference>
<evidence type="ECO:0000256" key="4">
    <source>
        <dbReference type="ARBA" id="ARBA00022475"/>
    </source>
</evidence>
<keyword evidence="6" id="KW-0472">Membrane</keyword>
<evidence type="ECO:0000256" key="3">
    <source>
        <dbReference type="ARBA" id="ARBA00004496"/>
    </source>
</evidence>
<dbReference type="Pfam" id="PF10486">
    <property type="entry name" value="PI3K_1B_p101"/>
    <property type="match status" value="1"/>
</dbReference>
<evidence type="ECO:0000256" key="8">
    <source>
        <dbReference type="ARBA" id="ARBA00040195"/>
    </source>
</evidence>
<dbReference type="GO" id="GO:0046935">
    <property type="term" value="F:1-phosphatidylinositol-3-kinase regulator activity"/>
    <property type="evidence" value="ECO:0007669"/>
    <property type="project" value="InterPro"/>
</dbReference>
<dbReference type="Proteomes" id="UP000314294">
    <property type="component" value="Unassembled WGS sequence"/>
</dbReference>
<dbReference type="GO" id="GO:0005634">
    <property type="term" value="C:nucleus"/>
    <property type="evidence" value="ECO:0007669"/>
    <property type="project" value="UniProtKB-SubCell"/>
</dbReference>
<dbReference type="PANTHER" id="PTHR15593">
    <property type="entry name" value="PHOSPHATIDYLINOSITOL 3-KINASE REGULATORY SUBUNIT"/>
    <property type="match status" value="1"/>
</dbReference>
<evidence type="ECO:0000256" key="1">
    <source>
        <dbReference type="ARBA" id="ARBA00004123"/>
    </source>
</evidence>
<evidence type="ECO:0000256" key="2">
    <source>
        <dbReference type="ARBA" id="ARBA00004202"/>
    </source>
</evidence>
<gene>
    <name evidence="9" type="primary">PIK3R5_2</name>
    <name evidence="9" type="ORF">EYF80_030727</name>
</gene>
<evidence type="ECO:0000313" key="10">
    <source>
        <dbReference type="Proteomes" id="UP000314294"/>
    </source>
</evidence>
<keyword evidence="7" id="KW-0539">Nucleus</keyword>
<comment type="caution">
    <text evidence="9">The sequence shown here is derived from an EMBL/GenBank/DDBJ whole genome shotgun (WGS) entry which is preliminary data.</text>
</comment>
<sequence>MYGRRGGRTESNGGVPEDRSTDIARLLGRSDPWYERNVLSLLSLSSDVLCQTACKDADEESASGVETLPLLADLVLYYCRHADQPVLVQLYQAELTLAGGERRREVFIHSLELGHTAGTRAVKAMDARIESLQLTMTEVLKRQSAKSKKGCNQHISVSEVKVDGGEEGTTFAVCLDQDEKKFIQRVTSSDWRSYKPSPGQVQPLHPSYCSLLCLPITSFSASSP</sequence>
<dbReference type="GO" id="GO:0005944">
    <property type="term" value="C:phosphatidylinositol 3-kinase complex, class IB"/>
    <property type="evidence" value="ECO:0007669"/>
    <property type="project" value="InterPro"/>
</dbReference>
<dbReference type="GO" id="GO:0005737">
    <property type="term" value="C:cytoplasm"/>
    <property type="evidence" value="ECO:0007669"/>
    <property type="project" value="UniProtKB-SubCell"/>
</dbReference>
<comment type="subcellular location">
    <subcellularLocation>
        <location evidence="2">Cell membrane</location>
        <topology evidence="2">Peripheral membrane protein</topology>
    </subcellularLocation>
    <subcellularLocation>
        <location evidence="3">Cytoplasm</location>
    </subcellularLocation>
    <subcellularLocation>
        <location evidence="1">Nucleus</location>
    </subcellularLocation>
</comment>
<dbReference type="OrthoDB" id="8941457at2759"/>
<evidence type="ECO:0000256" key="7">
    <source>
        <dbReference type="ARBA" id="ARBA00023242"/>
    </source>
</evidence>
<organism evidence="9 10">
    <name type="scientific">Liparis tanakae</name>
    <name type="common">Tanaka's snailfish</name>
    <dbReference type="NCBI Taxonomy" id="230148"/>
    <lineage>
        <taxon>Eukaryota</taxon>
        <taxon>Metazoa</taxon>
        <taxon>Chordata</taxon>
        <taxon>Craniata</taxon>
        <taxon>Vertebrata</taxon>
        <taxon>Euteleostomi</taxon>
        <taxon>Actinopterygii</taxon>
        <taxon>Neopterygii</taxon>
        <taxon>Teleostei</taxon>
        <taxon>Neoteleostei</taxon>
        <taxon>Acanthomorphata</taxon>
        <taxon>Eupercaria</taxon>
        <taxon>Perciformes</taxon>
        <taxon>Cottioidei</taxon>
        <taxon>Cottales</taxon>
        <taxon>Liparidae</taxon>
        <taxon>Liparis</taxon>
    </lineage>
</organism>
<keyword evidence="4" id="KW-1003">Cell membrane</keyword>
<proteinExistence type="predicted"/>
<reference evidence="9 10" key="1">
    <citation type="submission" date="2019-03" db="EMBL/GenBank/DDBJ databases">
        <title>First draft genome of Liparis tanakae, snailfish: a comprehensive survey of snailfish specific genes.</title>
        <authorList>
            <person name="Kim W."/>
            <person name="Song I."/>
            <person name="Jeong J.-H."/>
            <person name="Kim D."/>
            <person name="Kim S."/>
            <person name="Ryu S."/>
            <person name="Song J.Y."/>
            <person name="Lee S.K."/>
        </authorList>
    </citation>
    <scope>NUCLEOTIDE SEQUENCE [LARGE SCALE GENOMIC DNA]</scope>
    <source>
        <tissue evidence="9">Muscle</tissue>
    </source>
</reference>
<name>A0A4Z2H1Y1_9TELE</name>
<dbReference type="InterPro" id="IPR019522">
    <property type="entry name" value="PIK3R5/6"/>
</dbReference>
<keyword evidence="5" id="KW-0963">Cytoplasm</keyword>
<evidence type="ECO:0000256" key="5">
    <source>
        <dbReference type="ARBA" id="ARBA00022490"/>
    </source>
</evidence>
<keyword evidence="10" id="KW-1185">Reference proteome</keyword>
<dbReference type="GO" id="GO:0007186">
    <property type="term" value="P:G protein-coupled receptor signaling pathway"/>
    <property type="evidence" value="ECO:0007669"/>
    <property type="project" value="TreeGrafter"/>
</dbReference>